<keyword evidence="3" id="KW-1185">Reference proteome</keyword>
<proteinExistence type="predicted"/>
<dbReference type="AlphaFoldDB" id="A0A1I3FVK4"/>
<organism evidence="2 3">
    <name type="scientific">Parapedobacter indicus</name>
    <dbReference type="NCBI Taxonomy" id="1477437"/>
    <lineage>
        <taxon>Bacteria</taxon>
        <taxon>Pseudomonadati</taxon>
        <taxon>Bacteroidota</taxon>
        <taxon>Sphingobacteriia</taxon>
        <taxon>Sphingobacteriales</taxon>
        <taxon>Sphingobacteriaceae</taxon>
        <taxon>Parapedobacter</taxon>
    </lineage>
</organism>
<name>A0A1I3FVK4_9SPHI</name>
<dbReference type="RefSeq" id="WP_104443694.1">
    <property type="nucleotide sequence ID" value="NZ_FOQO01000002.1"/>
</dbReference>
<feature type="signal peptide" evidence="1">
    <location>
        <begin position="1"/>
        <end position="31"/>
    </location>
</feature>
<dbReference type="EMBL" id="FOQO01000002">
    <property type="protein sequence ID" value="SFI15283.1"/>
    <property type="molecule type" value="Genomic_DNA"/>
</dbReference>
<dbReference type="Proteomes" id="UP000198670">
    <property type="component" value="Unassembled WGS sequence"/>
</dbReference>
<gene>
    <name evidence="2" type="ORF">SAMN05444682_102518</name>
</gene>
<sequence>MSVNPGSLVSAPPLTALLLAMMCGATLPVCAQSYAGIAQANITPRRRAVKIRSLYRMRQTGEAIPPTVGSLPWTLPLHVQVMQISDSAAIVGLPGELFAALGMAIKEKSPFPTTLIIELTNSHIAYVPNREAFAQGSYETINSRLAPGGGELMLDTAVRLLHELAGDDRKVVRHLTKTIRQ</sequence>
<dbReference type="STRING" id="1477437.SAMN05444682_102518"/>
<feature type="chain" id="PRO_5011487253" evidence="1">
    <location>
        <begin position="32"/>
        <end position="181"/>
    </location>
</feature>
<dbReference type="OrthoDB" id="337762at2"/>
<reference evidence="2 3" key="1">
    <citation type="submission" date="2016-10" db="EMBL/GenBank/DDBJ databases">
        <authorList>
            <person name="de Groot N.N."/>
        </authorList>
    </citation>
    <scope>NUCLEOTIDE SEQUENCE [LARGE SCALE GENOMIC DNA]</scope>
    <source>
        <strain evidence="2 3">RK1</strain>
    </source>
</reference>
<protein>
    <submittedName>
        <fullName evidence="2">Uncharacterized protein</fullName>
    </submittedName>
</protein>
<accession>A0A1I3FVK4</accession>
<keyword evidence="1" id="KW-0732">Signal</keyword>
<evidence type="ECO:0000256" key="1">
    <source>
        <dbReference type="SAM" id="SignalP"/>
    </source>
</evidence>
<evidence type="ECO:0000313" key="3">
    <source>
        <dbReference type="Proteomes" id="UP000198670"/>
    </source>
</evidence>
<evidence type="ECO:0000313" key="2">
    <source>
        <dbReference type="EMBL" id="SFI15283.1"/>
    </source>
</evidence>